<evidence type="ECO:0008006" key="5">
    <source>
        <dbReference type="Google" id="ProtNLM"/>
    </source>
</evidence>
<organism evidence="3 4">
    <name type="scientific">Mariniblastus fucicola</name>
    <dbReference type="NCBI Taxonomy" id="980251"/>
    <lineage>
        <taxon>Bacteria</taxon>
        <taxon>Pseudomonadati</taxon>
        <taxon>Planctomycetota</taxon>
        <taxon>Planctomycetia</taxon>
        <taxon>Pirellulales</taxon>
        <taxon>Pirellulaceae</taxon>
        <taxon>Mariniblastus</taxon>
    </lineage>
</organism>
<feature type="chain" id="PRO_5022661577" description="Secreted protein" evidence="2">
    <location>
        <begin position="29"/>
        <end position="247"/>
    </location>
</feature>
<keyword evidence="2" id="KW-0732">Signal</keyword>
<feature type="compositionally biased region" description="Acidic residues" evidence="1">
    <location>
        <begin position="87"/>
        <end position="106"/>
    </location>
</feature>
<keyword evidence="4" id="KW-1185">Reference proteome</keyword>
<dbReference type="Proteomes" id="UP000322214">
    <property type="component" value="Chromosome"/>
</dbReference>
<dbReference type="OrthoDB" id="288935at2"/>
<feature type="compositionally biased region" description="Basic and acidic residues" evidence="1">
    <location>
        <begin position="66"/>
        <end position="86"/>
    </location>
</feature>
<evidence type="ECO:0000313" key="4">
    <source>
        <dbReference type="Proteomes" id="UP000322214"/>
    </source>
</evidence>
<gene>
    <name evidence="3" type="ORF">MFFC18_12450</name>
</gene>
<feature type="region of interest" description="Disordered" evidence="1">
    <location>
        <begin position="59"/>
        <end position="120"/>
    </location>
</feature>
<accession>A0A5B9P7B6</accession>
<name>A0A5B9P7B6_9BACT</name>
<evidence type="ECO:0000256" key="1">
    <source>
        <dbReference type="SAM" id="MobiDB-lite"/>
    </source>
</evidence>
<protein>
    <recommendedName>
        <fullName evidence="5">Secreted protein</fullName>
    </recommendedName>
</protein>
<evidence type="ECO:0000256" key="2">
    <source>
        <dbReference type="SAM" id="SignalP"/>
    </source>
</evidence>
<dbReference type="KEGG" id="mff:MFFC18_12450"/>
<dbReference type="AlphaFoldDB" id="A0A5B9P7B6"/>
<feature type="signal peptide" evidence="2">
    <location>
        <begin position="1"/>
        <end position="28"/>
    </location>
</feature>
<dbReference type="EMBL" id="CP042912">
    <property type="protein sequence ID" value="QEG21389.1"/>
    <property type="molecule type" value="Genomic_DNA"/>
</dbReference>
<sequence precursor="true">MLSISTARFQICLVSAFACLLIANQCVAQQSDGSLFVIKTPAVDQSDYGQRPGAIRFAAISNRQETSPREDDGTDDLKEPLLKSDDLESNDLFIDDETDDETDDDIEPRRSPPMTTWNLKPMSSIVPGIRPVDGKSPADQSWQLTSRSTTPIASSDKLFAWAAPDITYKPLYFEDVALERYGQTRGFIRQPFVSGFHFLKSATFLPYYSLYDPINSCDGPLGYCRPGECVNCVKSKHYFGNPFGSRR</sequence>
<dbReference type="RefSeq" id="WP_148618672.1">
    <property type="nucleotide sequence ID" value="NZ_CP042912.1"/>
</dbReference>
<proteinExistence type="predicted"/>
<reference evidence="3 4" key="1">
    <citation type="submission" date="2019-08" db="EMBL/GenBank/DDBJ databases">
        <title>Deep-cultivation of Planctomycetes and their phenomic and genomic characterization uncovers novel biology.</title>
        <authorList>
            <person name="Wiegand S."/>
            <person name="Jogler M."/>
            <person name="Boedeker C."/>
            <person name="Pinto D."/>
            <person name="Vollmers J."/>
            <person name="Rivas-Marin E."/>
            <person name="Kohn T."/>
            <person name="Peeters S.H."/>
            <person name="Heuer A."/>
            <person name="Rast P."/>
            <person name="Oberbeckmann S."/>
            <person name="Bunk B."/>
            <person name="Jeske O."/>
            <person name="Meyerdierks A."/>
            <person name="Storesund J.E."/>
            <person name="Kallscheuer N."/>
            <person name="Luecker S."/>
            <person name="Lage O.M."/>
            <person name="Pohl T."/>
            <person name="Merkel B.J."/>
            <person name="Hornburger P."/>
            <person name="Mueller R.-W."/>
            <person name="Bruemmer F."/>
            <person name="Labrenz M."/>
            <person name="Spormann A.M."/>
            <person name="Op den Camp H."/>
            <person name="Overmann J."/>
            <person name="Amann R."/>
            <person name="Jetten M.S.M."/>
            <person name="Mascher T."/>
            <person name="Medema M.H."/>
            <person name="Devos D.P."/>
            <person name="Kaster A.-K."/>
            <person name="Ovreas L."/>
            <person name="Rohde M."/>
            <person name="Galperin M.Y."/>
            <person name="Jogler C."/>
        </authorList>
    </citation>
    <scope>NUCLEOTIDE SEQUENCE [LARGE SCALE GENOMIC DNA]</scope>
    <source>
        <strain evidence="3 4">FC18</strain>
    </source>
</reference>
<evidence type="ECO:0000313" key="3">
    <source>
        <dbReference type="EMBL" id="QEG21389.1"/>
    </source>
</evidence>